<dbReference type="CDD" id="cd00093">
    <property type="entry name" value="HTH_XRE"/>
    <property type="match status" value="1"/>
</dbReference>
<accession>A0A4R9K1I1</accession>
<dbReference type="SUPFAM" id="SSF47413">
    <property type="entry name" value="lambda repressor-like DNA-binding domains"/>
    <property type="match status" value="1"/>
</dbReference>
<feature type="domain" description="HTH cro/C1-type" evidence="1">
    <location>
        <begin position="22"/>
        <end position="75"/>
    </location>
</feature>
<reference evidence="2" key="1">
    <citation type="journal article" date="2019" name="PLoS Negl. Trop. Dis.">
        <title>Revisiting the worldwide diversity of Leptospira species in the environment.</title>
        <authorList>
            <person name="Vincent A.T."/>
            <person name="Schiettekatte O."/>
            <person name="Bourhy P."/>
            <person name="Veyrier F.J."/>
            <person name="Picardeau M."/>
        </authorList>
    </citation>
    <scope>NUCLEOTIDE SEQUENCE [LARGE SCALE GENOMIC DNA]</scope>
    <source>
        <strain evidence="2">201702476</strain>
    </source>
</reference>
<dbReference type="PROSITE" id="PS50943">
    <property type="entry name" value="HTH_CROC1"/>
    <property type="match status" value="1"/>
</dbReference>
<dbReference type="InterPro" id="IPR001387">
    <property type="entry name" value="Cro/C1-type_HTH"/>
</dbReference>
<organism evidence="2 3">
    <name type="scientific">Leptospira ognonensis</name>
    <dbReference type="NCBI Taxonomy" id="2484945"/>
    <lineage>
        <taxon>Bacteria</taxon>
        <taxon>Pseudomonadati</taxon>
        <taxon>Spirochaetota</taxon>
        <taxon>Spirochaetia</taxon>
        <taxon>Leptospirales</taxon>
        <taxon>Leptospiraceae</taxon>
        <taxon>Leptospira</taxon>
    </lineage>
</organism>
<dbReference type="AlphaFoldDB" id="A0A4R9K1I1"/>
<sequence>MKKRRAYSRFAKEAGMLLGKEIQYERKIKNWSEQNLAERAGISRTTLQKIEAGDMTVALGLVFETAAVLGIPLFVEEDPSLTKSIRQTSEKLALLPKRIRSKNRKVKDDF</sequence>
<dbReference type="Gene3D" id="1.10.260.40">
    <property type="entry name" value="lambda repressor-like DNA-binding domains"/>
    <property type="match status" value="1"/>
</dbReference>
<evidence type="ECO:0000313" key="2">
    <source>
        <dbReference type="EMBL" id="TGL58664.1"/>
    </source>
</evidence>
<dbReference type="Pfam" id="PF01381">
    <property type="entry name" value="HTH_3"/>
    <property type="match status" value="1"/>
</dbReference>
<proteinExistence type="predicted"/>
<evidence type="ECO:0000259" key="1">
    <source>
        <dbReference type="PROSITE" id="PS50943"/>
    </source>
</evidence>
<comment type="caution">
    <text evidence="2">The sequence shown here is derived from an EMBL/GenBank/DDBJ whole genome shotgun (WGS) entry which is preliminary data.</text>
</comment>
<dbReference type="RefSeq" id="WP_135623785.1">
    <property type="nucleotide sequence ID" value="NZ_RQGD01000031.1"/>
</dbReference>
<dbReference type="OrthoDB" id="8690238at2"/>
<dbReference type="EMBL" id="RQGD01000031">
    <property type="protein sequence ID" value="TGL58664.1"/>
    <property type="molecule type" value="Genomic_DNA"/>
</dbReference>
<protein>
    <submittedName>
        <fullName evidence="2">XRE family transcriptional regulator</fullName>
    </submittedName>
</protein>
<dbReference type="GO" id="GO:0003677">
    <property type="term" value="F:DNA binding"/>
    <property type="evidence" value="ECO:0007669"/>
    <property type="project" value="InterPro"/>
</dbReference>
<dbReference type="SMART" id="SM00530">
    <property type="entry name" value="HTH_XRE"/>
    <property type="match status" value="1"/>
</dbReference>
<name>A0A4R9K1I1_9LEPT</name>
<dbReference type="Proteomes" id="UP000297693">
    <property type="component" value="Unassembled WGS sequence"/>
</dbReference>
<evidence type="ECO:0000313" key="3">
    <source>
        <dbReference type="Proteomes" id="UP000297693"/>
    </source>
</evidence>
<dbReference type="InterPro" id="IPR010982">
    <property type="entry name" value="Lambda_DNA-bd_dom_sf"/>
</dbReference>
<keyword evidence="3" id="KW-1185">Reference proteome</keyword>
<gene>
    <name evidence="2" type="ORF">EHQ58_10105</name>
</gene>